<organism evidence="7 8">
    <name type="scientific">Pseudooctadecabacter jejudonensis</name>
    <dbReference type="NCBI Taxonomy" id="1391910"/>
    <lineage>
        <taxon>Bacteria</taxon>
        <taxon>Pseudomonadati</taxon>
        <taxon>Pseudomonadota</taxon>
        <taxon>Alphaproteobacteria</taxon>
        <taxon>Rhodobacterales</taxon>
        <taxon>Paracoccaceae</taxon>
        <taxon>Pseudooctadecabacter</taxon>
    </lineage>
</organism>
<dbReference type="RefSeq" id="WP_085864797.1">
    <property type="nucleotide sequence ID" value="NZ_FWFT01000003.1"/>
</dbReference>
<keyword evidence="4" id="KW-0573">Peptidoglycan synthesis</keyword>
<evidence type="ECO:0000256" key="2">
    <source>
        <dbReference type="ARBA" id="ARBA00022679"/>
    </source>
</evidence>
<evidence type="ECO:0000313" key="8">
    <source>
        <dbReference type="Proteomes" id="UP000193623"/>
    </source>
</evidence>
<evidence type="ECO:0000256" key="4">
    <source>
        <dbReference type="ARBA" id="ARBA00022984"/>
    </source>
</evidence>
<protein>
    <submittedName>
        <fullName evidence="7">FemAB family protein</fullName>
    </submittedName>
</protein>
<comment type="similarity">
    <text evidence="1">Belongs to the FemABX family.</text>
</comment>
<dbReference type="GO" id="GO:0009252">
    <property type="term" value="P:peptidoglycan biosynthetic process"/>
    <property type="evidence" value="ECO:0007669"/>
    <property type="project" value="UniProtKB-KW"/>
</dbReference>
<keyword evidence="8" id="KW-1185">Reference proteome</keyword>
<proteinExistence type="inferred from homology"/>
<dbReference type="Gene3D" id="3.40.630.30">
    <property type="match status" value="2"/>
</dbReference>
<evidence type="ECO:0000256" key="5">
    <source>
        <dbReference type="ARBA" id="ARBA00023315"/>
    </source>
</evidence>
<dbReference type="PANTHER" id="PTHR36174:SF1">
    <property type="entry name" value="LIPID II:GLYCINE GLYCYLTRANSFERASE"/>
    <property type="match status" value="1"/>
</dbReference>
<dbReference type="InterPro" id="IPR050644">
    <property type="entry name" value="PG_Glycine_Bridge_Synth"/>
</dbReference>
<dbReference type="GO" id="GO:0008360">
    <property type="term" value="P:regulation of cell shape"/>
    <property type="evidence" value="ECO:0007669"/>
    <property type="project" value="UniProtKB-KW"/>
</dbReference>
<dbReference type="OrthoDB" id="7858528at2"/>
<sequence>MNPLQVDILEALDEAARAEARRFMSGCVSQSIHQSLDWPLLNPPTARQTYLYFLVRDQERLVSAGVLRLTAVVAGLKVAAIHRGPVTATLEELPAVLQVLSQALRGRGVVSLTVNPHWTGQQGAEIPDVLAPLGFAPVPEGLQNFPTATALIDCTQTTDDMMAAMTQTGRRHLRKSAKAGVTCRPMATRAEAELANQIMAAMSVETGLTLDSQHDFTAHYDFLSAYPDRGSILVTEVEGKVFGAAVNYMEGARGFNMLLTTSSQVTVPRAYQLMWDSILSAKSTGATSFDMVGFPDEDRESDAGMKTRGAFKRGFGPQIVKLPPLMTKPLRPVLHHIIAQARILRRMRNRVKGRT</sequence>
<keyword evidence="3" id="KW-0133">Cell shape</keyword>
<name>A0A1Y5SRC0_9RHOB</name>
<keyword evidence="5" id="KW-0012">Acyltransferase</keyword>
<dbReference type="GO" id="GO:0016755">
    <property type="term" value="F:aminoacyltransferase activity"/>
    <property type="evidence" value="ECO:0007669"/>
    <property type="project" value="InterPro"/>
</dbReference>
<evidence type="ECO:0000256" key="3">
    <source>
        <dbReference type="ARBA" id="ARBA00022960"/>
    </source>
</evidence>
<keyword evidence="6" id="KW-0961">Cell wall biogenesis/degradation</keyword>
<evidence type="ECO:0000256" key="6">
    <source>
        <dbReference type="ARBA" id="ARBA00023316"/>
    </source>
</evidence>
<dbReference type="InterPro" id="IPR003447">
    <property type="entry name" value="FEMABX"/>
</dbReference>
<gene>
    <name evidence="7" type="ORF">PSJ8397_02411</name>
</gene>
<dbReference type="GO" id="GO:0071555">
    <property type="term" value="P:cell wall organization"/>
    <property type="evidence" value="ECO:0007669"/>
    <property type="project" value="UniProtKB-KW"/>
</dbReference>
<dbReference type="SUPFAM" id="SSF55729">
    <property type="entry name" value="Acyl-CoA N-acyltransferases (Nat)"/>
    <property type="match status" value="2"/>
</dbReference>
<keyword evidence="2" id="KW-0808">Transferase</keyword>
<dbReference type="PROSITE" id="PS51191">
    <property type="entry name" value="FEMABX"/>
    <property type="match status" value="1"/>
</dbReference>
<dbReference type="InterPro" id="IPR016181">
    <property type="entry name" value="Acyl_CoA_acyltransferase"/>
</dbReference>
<evidence type="ECO:0000313" key="7">
    <source>
        <dbReference type="EMBL" id="SLN45989.1"/>
    </source>
</evidence>
<reference evidence="7 8" key="1">
    <citation type="submission" date="2017-03" db="EMBL/GenBank/DDBJ databases">
        <authorList>
            <person name="Afonso C.L."/>
            <person name="Miller P.J."/>
            <person name="Scott M.A."/>
            <person name="Spackman E."/>
            <person name="Goraichik I."/>
            <person name="Dimitrov K.M."/>
            <person name="Suarez D.L."/>
            <person name="Swayne D.E."/>
        </authorList>
    </citation>
    <scope>NUCLEOTIDE SEQUENCE [LARGE SCALE GENOMIC DNA]</scope>
    <source>
        <strain evidence="7 8">CECT 8397</strain>
    </source>
</reference>
<dbReference type="Proteomes" id="UP000193623">
    <property type="component" value="Unassembled WGS sequence"/>
</dbReference>
<dbReference type="EMBL" id="FWFT01000003">
    <property type="protein sequence ID" value="SLN45989.1"/>
    <property type="molecule type" value="Genomic_DNA"/>
</dbReference>
<evidence type="ECO:0000256" key="1">
    <source>
        <dbReference type="ARBA" id="ARBA00009943"/>
    </source>
</evidence>
<dbReference type="AlphaFoldDB" id="A0A1Y5SRC0"/>
<dbReference type="PANTHER" id="PTHR36174">
    <property type="entry name" value="LIPID II:GLYCINE GLYCYLTRANSFERASE"/>
    <property type="match status" value="1"/>
</dbReference>
<accession>A0A1Y5SRC0</accession>